<keyword evidence="6" id="KW-0413">Isomerase</keyword>
<protein>
    <recommendedName>
        <fullName evidence="2">triose-phosphate isomerase</fullName>
        <ecNumber evidence="2">5.3.1.1</ecNumber>
    </recommendedName>
</protein>
<dbReference type="PANTHER" id="PTHR21139:SF42">
    <property type="entry name" value="TRIOSEPHOSPHATE ISOMERASE"/>
    <property type="match status" value="1"/>
</dbReference>
<keyword evidence="3" id="KW-0312">Gluconeogenesis</keyword>
<dbReference type="InterPro" id="IPR035990">
    <property type="entry name" value="TIM_sf"/>
</dbReference>
<dbReference type="GO" id="GO:0046166">
    <property type="term" value="P:glyceraldehyde-3-phosphate biosynthetic process"/>
    <property type="evidence" value="ECO:0007669"/>
    <property type="project" value="TreeGrafter"/>
</dbReference>
<evidence type="ECO:0000256" key="1">
    <source>
        <dbReference type="ARBA" id="ARBA00004680"/>
    </source>
</evidence>
<dbReference type="GO" id="GO:0005829">
    <property type="term" value="C:cytosol"/>
    <property type="evidence" value="ECO:0007669"/>
    <property type="project" value="TreeGrafter"/>
</dbReference>
<dbReference type="GO" id="GO:0019563">
    <property type="term" value="P:glycerol catabolic process"/>
    <property type="evidence" value="ECO:0007669"/>
    <property type="project" value="TreeGrafter"/>
</dbReference>
<evidence type="ECO:0000256" key="5">
    <source>
        <dbReference type="ARBA" id="ARBA00023152"/>
    </source>
</evidence>
<dbReference type="InterPro" id="IPR013785">
    <property type="entry name" value="Aldolase_TIM"/>
</dbReference>
<dbReference type="InterPro" id="IPR020861">
    <property type="entry name" value="Triosephosphate_isomerase_AS"/>
</dbReference>
<dbReference type="GO" id="GO:0006096">
    <property type="term" value="P:glycolytic process"/>
    <property type="evidence" value="ECO:0007669"/>
    <property type="project" value="UniProtKB-KW"/>
</dbReference>
<dbReference type="PROSITE" id="PS51440">
    <property type="entry name" value="TIM_2"/>
    <property type="match status" value="1"/>
</dbReference>
<dbReference type="EC" id="5.3.1.1" evidence="2"/>
<dbReference type="SUPFAM" id="SSF51351">
    <property type="entry name" value="Triosephosphate isomerase (TIM)"/>
    <property type="match status" value="1"/>
</dbReference>
<proteinExistence type="inferred from homology"/>
<dbReference type="CDD" id="cd00311">
    <property type="entry name" value="TIM"/>
    <property type="match status" value="1"/>
</dbReference>
<evidence type="ECO:0000313" key="7">
    <source>
        <dbReference type="EMBL" id="SUZ82147.1"/>
    </source>
</evidence>
<gene>
    <name evidence="7" type="ORF">METZ01_LOCUS35001</name>
</gene>
<reference evidence="7" key="1">
    <citation type="submission" date="2018-05" db="EMBL/GenBank/DDBJ databases">
        <authorList>
            <person name="Lanie J.A."/>
            <person name="Ng W.-L."/>
            <person name="Kazmierczak K.M."/>
            <person name="Andrzejewski T.M."/>
            <person name="Davidsen T.M."/>
            <person name="Wayne K.J."/>
            <person name="Tettelin H."/>
            <person name="Glass J.I."/>
            <person name="Rusch D."/>
            <person name="Podicherti R."/>
            <person name="Tsui H.-C.T."/>
            <person name="Winkler M.E."/>
        </authorList>
    </citation>
    <scope>NUCLEOTIDE SEQUENCE</scope>
</reference>
<dbReference type="Gene3D" id="3.20.20.70">
    <property type="entry name" value="Aldolase class I"/>
    <property type="match status" value="1"/>
</dbReference>
<evidence type="ECO:0000256" key="6">
    <source>
        <dbReference type="ARBA" id="ARBA00023235"/>
    </source>
</evidence>
<dbReference type="EMBL" id="UINC01001494">
    <property type="protein sequence ID" value="SUZ82147.1"/>
    <property type="molecule type" value="Genomic_DNA"/>
</dbReference>
<dbReference type="PANTHER" id="PTHR21139">
    <property type="entry name" value="TRIOSEPHOSPHATE ISOMERASE"/>
    <property type="match status" value="1"/>
</dbReference>
<accession>A0A381QWP0</accession>
<dbReference type="InterPro" id="IPR022896">
    <property type="entry name" value="TrioseP_Isoase_bac/euk"/>
</dbReference>
<name>A0A381QWP0_9ZZZZ</name>
<keyword evidence="4" id="KW-0963">Cytoplasm</keyword>
<dbReference type="NCBIfam" id="TIGR00419">
    <property type="entry name" value="tim"/>
    <property type="match status" value="1"/>
</dbReference>
<dbReference type="GO" id="GO:0006094">
    <property type="term" value="P:gluconeogenesis"/>
    <property type="evidence" value="ECO:0007669"/>
    <property type="project" value="UniProtKB-KW"/>
</dbReference>
<organism evidence="7">
    <name type="scientific">marine metagenome</name>
    <dbReference type="NCBI Taxonomy" id="408172"/>
    <lineage>
        <taxon>unclassified sequences</taxon>
        <taxon>metagenomes</taxon>
        <taxon>ecological metagenomes</taxon>
    </lineage>
</organism>
<sequence length="248" mass="26468">MAVIAGNWKMHMTPEEARTFFGAFEIDEMMANNEILIFPPAISLLAAYKCEDRDPRVQLGIQNVHWEDQGAFTGEISAVMAASVGASYALVGHSERRQLFGETDEQVALKVAAALRQDLIPVICVGETLEEREAGRVNEVILSQLDLALTSIPDPDTRFLIAYEPVWAIGTGKTATPMDAAGAHGTLRNRLEEAIGATTAAQTEILYGGSVQPSNATEILAAQDVDGVLIGGASLNPQSFGEITRAAG</sequence>
<comment type="pathway">
    <text evidence="1">Carbohydrate degradation; glycolysis; D-glyceraldehyde 3-phosphate from glycerone phosphate: step 1/1.</text>
</comment>
<evidence type="ECO:0000256" key="3">
    <source>
        <dbReference type="ARBA" id="ARBA00022432"/>
    </source>
</evidence>
<dbReference type="Pfam" id="PF00121">
    <property type="entry name" value="TIM"/>
    <property type="match status" value="1"/>
</dbReference>
<evidence type="ECO:0000256" key="2">
    <source>
        <dbReference type="ARBA" id="ARBA00011940"/>
    </source>
</evidence>
<dbReference type="GO" id="GO:0004807">
    <property type="term" value="F:triose-phosphate isomerase activity"/>
    <property type="evidence" value="ECO:0007669"/>
    <property type="project" value="UniProtKB-EC"/>
</dbReference>
<dbReference type="HAMAP" id="MF_00147_B">
    <property type="entry name" value="TIM_B"/>
    <property type="match status" value="1"/>
</dbReference>
<dbReference type="InterPro" id="IPR000652">
    <property type="entry name" value="Triosephosphate_isomerase"/>
</dbReference>
<keyword evidence="5" id="KW-0324">Glycolysis</keyword>
<dbReference type="PROSITE" id="PS00171">
    <property type="entry name" value="TIM_1"/>
    <property type="match status" value="1"/>
</dbReference>
<evidence type="ECO:0000256" key="4">
    <source>
        <dbReference type="ARBA" id="ARBA00022490"/>
    </source>
</evidence>
<dbReference type="FunFam" id="3.20.20.70:FF:000016">
    <property type="entry name" value="Triosephosphate isomerase"/>
    <property type="match status" value="1"/>
</dbReference>
<dbReference type="AlphaFoldDB" id="A0A381QWP0"/>